<dbReference type="SMART" id="SM00343">
    <property type="entry name" value="ZnF_C2HC"/>
    <property type="match status" value="3"/>
</dbReference>
<keyword evidence="2" id="KW-0479">Metal-binding</keyword>
<dbReference type="InterPro" id="IPR025724">
    <property type="entry name" value="GAG-pre-integrase_dom"/>
</dbReference>
<protein>
    <submittedName>
        <fullName evidence="9">Uncharacterized protein</fullName>
    </submittedName>
</protein>
<comment type="caution">
    <text evidence="9">The sequence shown here is derived from an EMBL/GenBank/DDBJ whole genome shotgun (WGS) entry which is preliminary data.</text>
</comment>
<dbReference type="PANTHER" id="PTHR42648">
    <property type="entry name" value="TRANSPOSASE, PUTATIVE-RELATED"/>
    <property type="match status" value="1"/>
</dbReference>
<dbReference type="Gene3D" id="4.10.60.10">
    <property type="entry name" value="Zinc finger, CCHC-type"/>
    <property type="match status" value="1"/>
</dbReference>
<feature type="compositionally biased region" description="Acidic residues" evidence="6">
    <location>
        <begin position="1856"/>
        <end position="1867"/>
    </location>
</feature>
<dbReference type="SUPFAM" id="SSF53098">
    <property type="entry name" value="Ribonuclease H-like"/>
    <property type="match status" value="1"/>
</dbReference>
<feature type="region of interest" description="Disordered" evidence="6">
    <location>
        <begin position="1584"/>
        <end position="1603"/>
    </location>
</feature>
<reference evidence="9" key="1">
    <citation type="submission" date="2023-02" db="EMBL/GenBank/DDBJ databases">
        <title>Genome of toxic invasive species Heracleum sosnowskyi carries increased number of genes despite the absence of recent whole-genome duplications.</title>
        <authorList>
            <person name="Schelkunov M."/>
            <person name="Shtratnikova V."/>
            <person name="Makarenko M."/>
            <person name="Klepikova A."/>
            <person name="Omelchenko D."/>
            <person name="Novikova G."/>
            <person name="Obukhova E."/>
            <person name="Bogdanov V."/>
            <person name="Penin A."/>
            <person name="Logacheva M."/>
        </authorList>
    </citation>
    <scope>NUCLEOTIDE SEQUENCE</scope>
    <source>
        <strain evidence="9">Hsosn_3</strain>
        <tissue evidence="9">Leaf</tissue>
    </source>
</reference>
<name>A0AAD8H4T8_9APIA</name>
<evidence type="ECO:0000256" key="2">
    <source>
        <dbReference type="ARBA" id="ARBA00022723"/>
    </source>
</evidence>
<feature type="region of interest" description="Disordered" evidence="6">
    <location>
        <begin position="1770"/>
        <end position="1873"/>
    </location>
</feature>
<feature type="compositionally biased region" description="Basic and acidic residues" evidence="6">
    <location>
        <begin position="1827"/>
        <end position="1841"/>
    </location>
</feature>
<dbReference type="PANTHER" id="PTHR42648:SF32">
    <property type="entry name" value="RIBONUCLEASE H-LIKE DOMAIN, GAG-PRE-INTEGRASE DOMAIN PROTEIN-RELATED"/>
    <property type="match status" value="1"/>
</dbReference>
<dbReference type="Gene3D" id="3.30.420.10">
    <property type="entry name" value="Ribonuclease H-like superfamily/Ribonuclease H"/>
    <property type="match status" value="1"/>
</dbReference>
<evidence type="ECO:0000313" key="10">
    <source>
        <dbReference type="Proteomes" id="UP001237642"/>
    </source>
</evidence>
<evidence type="ECO:0000259" key="7">
    <source>
        <dbReference type="PROSITE" id="PS50158"/>
    </source>
</evidence>
<dbReference type="SUPFAM" id="SSF57756">
    <property type="entry name" value="Retrovirus zinc finger-like domains"/>
    <property type="match status" value="2"/>
</dbReference>
<dbReference type="Pfam" id="PF00098">
    <property type="entry name" value="zf-CCHC"/>
    <property type="match status" value="1"/>
</dbReference>
<feature type="region of interest" description="Disordered" evidence="6">
    <location>
        <begin position="1178"/>
        <end position="1316"/>
    </location>
</feature>
<dbReference type="InterPro" id="IPR057670">
    <property type="entry name" value="SH3_retrovirus"/>
</dbReference>
<evidence type="ECO:0000313" key="9">
    <source>
        <dbReference type="EMBL" id="KAK1361040.1"/>
    </source>
</evidence>
<dbReference type="Pfam" id="PF25597">
    <property type="entry name" value="SH3_retrovirus"/>
    <property type="match status" value="1"/>
</dbReference>
<keyword evidence="1" id="KW-0645">Protease</keyword>
<dbReference type="EMBL" id="JAUIZM010000010">
    <property type="protein sequence ID" value="KAK1361040.1"/>
    <property type="molecule type" value="Genomic_DNA"/>
</dbReference>
<feature type="domain" description="CCHC-type" evidence="7">
    <location>
        <begin position="634"/>
        <end position="649"/>
    </location>
</feature>
<feature type="region of interest" description="Disordered" evidence="6">
    <location>
        <begin position="1680"/>
        <end position="1713"/>
    </location>
</feature>
<dbReference type="GO" id="GO:0008270">
    <property type="term" value="F:zinc ion binding"/>
    <property type="evidence" value="ECO:0007669"/>
    <property type="project" value="UniProtKB-KW"/>
</dbReference>
<dbReference type="InterPro" id="IPR036875">
    <property type="entry name" value="Znf_CCHC_sf"/>
</dbReference>
<dbReference type="GO" id="GO:0006508">
    <property type="term" value="P:proteolysis"/>
    <property type="evidence" value="ECO:0007669"/>
    <property type="project" value="UniProtKB-KW"/>
</dbReference>
<accession>A0AAD8H4T8</accession>
<dbReference type="Pfam" id="PF14223">
    <property type="entry name" value="Retrotran_gag_2"/>
    <property type="match status" value="1"/>
</dbReference>
<keyword evidence="3" id="KW-0378">Hydrolase</keyword>
<dbReference type="GO" id="GO:0015074">
    <property type="term" value="P:DNA integration"/>
    <property type="evidence" value="ECO:0007669"/>
    <property type="project" value="InterPro"/>
</dbReference>
<reference evidence="9" key="2">
    <citation type="submission" date="2023-05" db="EMBL/GenBank/DDBJ databases">
        <authorList>
            <person name="Schelkunov M.I."/>
        </authorList>
    </citation>
    <scope>NUCLEOTIDE SEQUENCE</scope>
    <source>
        <strain evidence="9">Hsosn_3</strain>
        <tissue evidence="9">Leaf</tissue>
    </source>
</reference>
<dbReference type="Pfam" id="PF07727">
    <property type="entry name" value="RVT_2"/>
    <property type="match status" value="1"/>
</dbReference>
<feature type="domain" description="CCHC-type" evidence="7">
    <location>
        <begin position="334"/>
        <end position="348"/>
    </location>
</feature>
<evidence type="ECO:0000256" key="1">
    <source>
        <dbReference type="ARBA" id="ARBA00022670"/>
    </source>
</evidence>
<dbReference type="PROSITE" id="PS50994">
    <property type="entry name" value="INTEGRASE"/>
    <property type="match status" value="1"/>
</dbReference>
<keyword evidence="10" id="KW-1185">Reference proteome</keyword>
<feature type="coiled-coil region" evidence="5">
    <location>
        <begin position="424"/>
        <end position="451"/>
    </location>
</feature>
<dbReference type="GO" id="GO:0003676">
    <property type="term" value="F:nucleic acid binding"/>
    <property type="evidence" value="ECO:0007669"/>
    <property type="project" value="InterPro"/>
</dbReference>
<proteinExistence type="predicted"/>
<keyword evidence="5" id="KW-0175">Coiled coil</keyword>
<keyword evidence="4" id="KW-0863">Zinc-finger</keyword>
<feature type="compositionally biased region" description="Polar residues" evidence="6">
    <location>
        <begin position="1687"/>
        <end position="1700"/>
    </location>
</feature>
<gene>
    <name evidence="9" type="ORF">POM88_045514</name>
</gene>
<sequence>MSTTKYESMKIPILKISEYPTWRVKMLMYLEAMDPDYLDRIRDGPYIPTKFVERTDTVPEHYVVKAKAEWTPEEKAHVLREPKIKNILHNSLDAVMSNRVIACKSSKEIWDTLETQCQGSASVKKNRRALLIQEYEQFDARPEESLTDLYDRFLTLLNSLSLVDKVYETEDSNTKFLRALPEEWDTQTSIIRHQYDLNIVSLDEIYGMLRTHDLEVQQRKNKKSSKAKSIALNVEAKSKGKAMEVSRRKARVAESDPDDSSSDTDGNPDANTGDESSDSDMEEMVAMIVRNFRRMKFRKNGRQGNFQKKTFKADKDKYIKKDSKGSKFDKSKVRCYKCNGMGHFASECNKTKALITSSKDWMDSSSESDTEVVNYALMANADVTAAPDDKVLNTIFDFDTDNASELRRFLKSLHISFRSQTAENTRILSEMSDLRKRNEILEAEFSRMQEVQKECDNVKHMHLEMTSKCTSLEKELEYANEKIRTWTDSGRKFHEINTSKNWKECLGYKSDEDKKLKEKIVIDETVSPKTYRHVIDSTKSKITPVNFVFGKDSNSTFEKGSSSTQGIKIIKSKPVMNKVTKNLGLLSQKQLKDKICEVTDKKKEATIKRNRNGKVGINKENGYKYIPNAPRKCCFNCGNSNHLAIDCKKSKKKIAEIPKSDVRNRSVFYKPQKSCFHCGSLWHSIYTCKEYHDLYYNFYDPLPKFESSTKSDKTENVIVKHAFVNTDTDKANPDGGKKKNVLVMDSGCSVHMTGNKALLSEYEEKAGPTVSYGDGNIGQTLGYGNIIIGNVIIEKVALVKGLKHNLLSISQITDRGYHVNFYSTHCEVVSKATGKIALTGYRHGNIYEANILSDTDGSPTCFISKASVDESWNWHKKLSHLNFSNINELVKKELVRGLPNVLYTPDGLCDACQKAKQRRTSFQSKSESSIEEPYHMLHLDLFGPVNIMSISKKRYTLVIVDEYSRFTWVYFLHRKDETPEVLLDHVRMIETTTKYKVKILRSDNGTEFKNSKMEEFCKYKGIIQQFSAPGTPQQNGVVERKNRTLIEAGRTMLEEAKLPTYFWAEAVNTACYTQNLTLINRHGVTPYQSLKEKKPSLKHLHVFGCKCFVLRTHPEQLGKFETKADEGIFIGYPTSRAFRVFNLRTRTVMESIHVSFDDKKITGIIEDSHDRLLFENEASKEPEESESEAVHSSSTDGSPNPDDSPGTDGTNTDDANNSDTTSSANVEGEQRHSTTSSESTQSSGQNSSDTDSSEDPDNTSGGHSNNSGRASNQSNSFNQDNTNPGGASISRNNLTPARKWTKDHTPDLIIGDPDAGVQTRSATQNECLYNNFLSKEEPKKVEDALKDADWVTAMQEELNEFERNEVWKLVPRPKNRSIVGTKWIFKNKTDSDGVIIRNKARLVAKGYSQQEGIDYDETFAPVARLEAIRIFLAYAAHKKFKVFQMDVKSAFLNGELEEEVYVEQPPGFIDPKYPDHVYRLDKALYGLLSNAMVQGPTHLVPDTSMQPKQSKQLTTTSTVSQKTLVVKSKKSARTDVSGRQSADKVVKNVPVKRKLRLIDESDSEDDLPISSVMNVNKEVADTATKAVVPSSKPQKKRKLSKSRYHIPLTVQMKDTDIQTSNPDVSIPDATTKVVSISDSPASPSQIRGHSWEKVSTTASLVGLTPTSKKKRNAEELVYQRQKKLKGSSPQEPEFQSNSAATVDPATQEPLNQSLGEGLASGMVTQEPFSQRENEDINIPATQEPSSQSEDTGKATASVERLVENIVNEGSTQEPLAQSVEAASEPQAPQEPLVANTDASISNPDDVHPDVSGAPDTEPILIQPLRSRPIDHPISESQDKLKGIAIPDPDISHGSDDDNSDDDSDDDNENRKEKEQLATALKISLGTNFGSSSTYMAGTAFTGKDQRQDFFTPSFDPAEAFRQNEWNNSWHNSDESISFSSAIEHAYNAVKSIENQDLKNHLKATTLLSKSLKSEIDSIKGSTEKVRTDIFNNFTKVPTTFQLRVVESQVKSVVSEQTSINQRIDSLDTKVTEIQASLSLILQLLSNPDVKKGEKVIQTKCTPDLVLRNNDDDTGDDGGDKAIQGETSDAVVMKTIQTSQSQTTQSTHVSDSGVKTVDLIILSTVVDCHNKEVDEEEEARRRDITRRTNDDFNLYLQRLKLSNGRKWRNSSRQEFSLERSYTFEKEKDKKWKHISTLSCDTPINFQSGGIITSASSVVDLSDMARSKALWLKMFSNLKQLSSNSRGGIGHRDGEYLNMSYVDPYSLTEIGGTLTSENLNNLLAVDIVIDCHDGFEKKEKLLYFMKDGSVKILSIQDLLMKTTQELKYVHYLLRWKNQVYKEWSDMILSTIRRRLDGNSNFNGNYTPMYLNQRGQDVEMQRDTAVKEVNFGMTHLSLNPDGKEIAYLLLEEHSLQRNSIQNLRAAIYQINEEDEELRNLKERLIQILEEKEESLLSNFLKMNLFYHKA</sequence>
<feature type="compositionally biased region" description="Low complexity" evidence="6">
    <location>
        <begin position="1233"/>
        <end position="1250"/>
    </location>
</feature>
<dbReference type="Proteomes" id="UP001237642">
    <property type="component" value="Unassembled WGS sequence"/>
</dbReference>
<dbReference type="InterPro" id="IPR001878">
    <property type="entry name" value="Znf_CCHC"/>
</dbReference>
<feature type="coiled-coil region" evidence="5">
    <location>
        <begin position="2417"/>
        <end position="2451"/>
    </location>
</feature>
<dbReference type="InterPro" id="IPR036397">
    <property type="entry name" value="RNaseH_sf"/>
</dbReference>
<dbReference type="PROSITE" id="PS50158">
    <property type="entry name" value="ZF_CCHC"/>
    <property type="match status" value="2"/>
</dbReference>
<evidence type="ECO:0000256" key="6">
    <source>
        <dbReference type="SAM" id="MobiDB-lite"/>
    </source>
</evidence>
<dbReference type="Pfam" id="PF00665">
    <property type="entry name" value="rve"/>
    <property type="match status" value="1"/>
</dbReference>
<feature type="domain" description="Integrase catalytic" evidence="8">
    <location>
        <begin position="929"/>
        <end position="1094"/>
    </location>
</feature>
<feature type="compositionally biased region" description="Basic and acidic residues" evidence="6">
    <location>
        <begin position="241"/>
        <end position="254"/>
    </location>
</feature>
<dbReference type="InterPro" id="IPR039537">
    <property type="entry name" value="Retrotran_Ty1/copia-like"/>
</dbReference>
<feature type="compositionally biased region" description="Polar residues" evidence="6">
    <location>
        <begin position="1258"/>
        <end position="1295"/>
    </location>
</feature>
<feature type="compositionally biased region" description="Basic residues" evidence="6">
    <location>
        <begin position="1593"/>
        <end position="1603"/>
    </location>
</feature>
<dbReference type="InterPro" id="IPR001584">
    <property type="entry name" value="Integrase_cat-core"/>
</dbReference>
<dbReference type="GO" id="GO:0008233">
    <property type="term" value="F:peptidase activity"/>
    <property type="evidence" value="ECO:0007669"/>
    <property type="project" value="UniProtKB-KW"/>
</dbReference>
<dbReference type="InterPro" id="IPR012337">
    <property type="entry name" value="RNaseH-like_sf"/>
</dbReference>
<dbReference type="InterPro" id="IPR054722">
    <property type="entry name" value="PolX-like_BBD"/>
</dbReference>
<evidence type="ECO:0000259" key="8">
    <source>
        <dbReference type="PROSITE" id="PS50994"/>
    </source>
</evidence>
<feature type="region of interest" description="Disordered" evidence="6">
    <location>
        <begin position="241"/>
        <end position="282"/>
    </location>
</feature>
<organism evidence="9 10">
    <name type="scientific">Heracleum sosnowskyi</name>
    <dbReference type="NCBI Taxonomy" id="360622"/>
    <lineage>
        <taxon>Eukaryota</taxon>
        <taxon>Viridiplantae</taxon>
        <taxon>Streptophyta</taxon>
        <taxon>Embryophyta</taxon>
        <taxon>Tracheophyta</taxon>
        <taxon>Spermatophyta</taxon>
        <taxon>Magnoliopsida</taxon>
        <taxon>eudicotyledons</taxon>
        <taxon>Gunneridae</taxon>
        <taxon>Pentapetalae</taxon>
        <taxon>asterids</taxon>
        <taxon>campanulids</taxon>
        <taxon>Apiales</taxon>
        <taxon>Apiaceae</taxon>
        <taxon>Apioideae</taxon>
        <taxon>apioid superclade</taxon>
        <taxon>Tordylieae</taxon>
        <taxon>Tordyliinae</taxon>
        <taxon>Heracleum</taxon>
    </lineage>
</organism>
<keyword evidence="4" id="KW-0862">Zinc</keyword>
<dbReference type="Pfam" id="PF22936">
    <property type="entry name" value="Pol_BBD"/>
    <property type="match status" value="1"/>
</dbReference>
<evidence type="ECO:0000256" key="5">
    <source>
        <dbReference type="SAM" id="Coils"/>
    </source>
</evidence>
<dbReference type="Pfam" id="PF13976">
    <property type="entry name" value="gag_pre-integrs"/>
    <property type="match status" value="1"/>
</dbReference>
<feature type="compositionally biased region" description="Low complexity" evidence="6">
    <location>
        <begin position="1206"/>
        <end position="1225"/>
    </location>
</feature>
<evidence type="ECO:0000256" key="4">
    <source>
        <dbReference type="PROSITE-ProRule" id="PRU00047"/>
    </source>
</evidence>
<dbReference type="InterPro" id="IPR013103">
    <property type="entry name" value="RVT_2"/>
</dbReference>
<evidence type="ECO:0000256" key="3">
    <source>
        <dbReference type="ARBA" id="ARBA00022801"/>
    </source>
</evidence>